<protein>
    <submittedName>
        <fullName evidence="8">MFS transporter</fullName>
    </submittedName>
</protein>
<comment type="caution">
    <text evidence="8">The sequence shown here is derived from an EMBL/GenBank/DDBJ whole genome shotgun (WGS) entry which is preliminary data.</text>
</comment>
<dbReference type="Gene3D" id="1.20.1720.10">
    <property type="entry name" value="Multidrug resistance protein D"/>
    <property type="match status" value="1"/>
</dbReference>
<dbReference type="InterPro" id="IPR020846">
    <property type="entry name" value="MFS_dom"/>
</dbReference>
<dbReference type="Pfam" id="PF07690">
    <property type="entry name" value="MFS_1"/>
    <property type="match status" value="1"/>
</dbReference>
<evidence type="ECO:0000313" key="8">
    <source>
        <dbReference type="EMBL" id="GAA2080773.1"/>
    </source>
</evidence>
<evidence type="ECO:0000256" key="3">
    <source>
        <dbReference type="ARBA" id="ARBA00022989"/>
    </source>
</evidence>
<feature type="transmembrane region" description="Helical" evidence="6">
    <location>
        <begin position="35"/>
        <end position="57"/>
    </location>
</feature>
<feature type="transmembrane region" description="Helical" evidence="6">
    <location>
        <begin position="360"/>
        <end position="382"/>
    </location>
</feature>
<gene>
    <name evidence="8" type="ORF">GCM10009821_21590</name>
</gene>
<dbReference type="Gene3D" id="1.20.1250.20">
    <property type="entry name" value="MFS general substrate transporter like domains"/>
    <property type="match status" value="1"/>
</dbReference>
<organism evidence="8 9">
    <name type="scientific">Aeromicrobium halocynthiae</name>
    <dbReference type="NCBI Taxonomy" id="560557"/>
    <lineage>
        <taxon>Bacteria</taxon>
        <taxon>Bacillati</taxon>
        <taxon>Actinomycetota</taxon>
        <taxon>Actinomycetes</taxon>
        <taxon>Propionibacteriales</taxon>
        <taxon>Nocardioidaceae</taxon>
        <taxon>Aeromicrobium</taxon>
    </lineage>
</organism>
<dbReference type="Proteomes" id="UP001501480">
    <property type="component" value="Unassembled WGS sequence"/>
</dbReference>
<dbReference type="SUPFAM" id="SSF103473">
    <property type="entry name" value="MFS general substrate transporter"/>
    <property type="match status" value="1"/>
</dbReference>
<reference evidence="9" key="1">
    <citation type="journal article" date="2019" name="Int. J. Syst. Evol. Microbiol.">
        <title>The Global Catalogue of Microorganisms (GCM) 10K type strain sequencing project: providing services to taxonomists for standard genome sequencing and annotation.</title>
        <authorList>
            <consortium name="The Broad Institute Genomics Platform"/>
            <consortium name="The Broad Institute Genome Sequencing Center for Infectious Disease"/>
            <person name="Wu L."/>
            <person name="Ma J."/>
        </authorList>
    </citation>
    <scope>NUCLEOTIDE SEQUENCE [LARGE SCALE GENOMIC DNA]</scope>
    <source>
        <strain evidence="9">JCM 15749</strain>
    </source>
</reference>
<feature type="transmembrane region" description="Helical" evidence="6">
    <location>
        <begin position="69"/>
        <end position="89"/>
    </location>
</feature>
<evidence type="ECO:0000256" key="6">
    <source>
        <dbReference type="SAM" id="Phobius"/>
    </source>
</evidence>
<dbReference type="CDD" id="cd17321">
    <property type="entry name" value="MFS_MMR_MDR_like"/>
    <property type="match status" value="1"/>
</dbReference>
<dbReference type="PANTHER" id="PTHR42718:SF39">
    <property type="entry name" value="ACTINORHODIN TRANSPORTER-RELATED"/>
    <property type="match status" value="1"/>
</dbReference>
<evidence type="ECO:0000256" key="5">
    <source>
        <dbReference type="SAM" id="MobiDB-lite"/>
    </source>
</evidence>
<feature type="transmembrane region" description="Helical" evidence="6">
    <location>
        <begin position="292"/>
        <end position="320"/>
    </location>
</feature>
<keyword evidence="4 6" id="KW-0472">Membrane</keyword>
<feature type="transmembrane region" description="Helical" evidence="6">
    <location>
        <begin position="332"/>
        <end position="353"/>
    </location>
</feature>
<evidence type="ECO:0000256" key="2">
    <source>
        <dbReference type="ARBA" id="ARBA00022692"/>
    </source>
</evidence>
<dbReference type="EMBL" id="BAAAPY010000007">
    <property type="protein sequence ID" value="GAA2080773.1"/>
    <property type="molecule type" value="Genomic_DNA"/>
</dbReference>
<evidence type="ECO:0000256" key="4">
    <source>
        <dbReference type="ARBA" id="ARBA00023136"/>
    </source>
</evidence>
<keyword evidence="3 6" id="KW-1133">Transmembrane helix</keyword>
<dbReference type="PROSITE" id="PS50850">
    <property type="entry name" value="MFS"/>
    <property type="match status" value="1"/>
</dbReference>
<dbReference type="InterPro" id="IPR011701">
    <property type="entry name" value="MFS"/>
</dbReference>
<dbReference type="PROSITE" id="PS00217">
    <property type="entry name" value="SUGAR_TRANSPORT_2"/>
    <property type="match status" value="1"/>
</dbReference>
<feature type="region of interest" description="Disordered" evidence="5">
    <location>
        <begin position="1"/>
        <end position="28"/>
    </location>
</feature>
<evidence type="ECO:0000259" key="7">
    <source>
        <dbReference type="PROSITE" id="PS50850"/>
    </source>
</evidence>
<keyword evidence="9" id="KW-1185">Reference proteome</keyword>
<feature type="transmembrane region" description="Helical" evidence="6">
    <location>
        <begin position="394"/>
        <end position="415"/>
    </location>
</feature>
<keyword evidence="2 6" id="KW-0812">Transmembrane</keyword>
<dbReference type="InterPro" id="IPR005829">
    <property type="entry name" value="Sugar_transporter_CS"/>
</dbReference>
<feature type="transmembrane region" description="Helical" evidence="6">
    <location>
        <begin position="461"/>
        <end position="483"/>
    </location>
</feature>
<dbReference type="PANTHER" id="PTHR42718">
    <property type="entry name" value="MAJOR FACILITATOR SUPERFAMILY MULTIDRUG TRANSPORTER MFSC"/>
    <property type="match status" value="1"/>
</dbReference>
<feature type="transmembrane region" description="Helical" evidence="6">
    <location>
        <begin position="435"/>
        <end position="455"/>
    </location>
</feature>
<sequence length="498" mass="50824">MHDETVHPAPTSRPAPGGDVGRSDPDGPRPDRWRILAVTLLVGFMSLLDVTIVNVAVPSIQDGLSARPSTVQWVVSGYALAFGLTLVAGGRLGDAYGRRRLMLLGLSGFVLSSAAAGLAPNAELLIVARLLQGASAGLLTPQSSGLIQQLFSGAERGRAFGYFGLTVSIASAIGPLVGGLVIGAAGPDVGWRLLFLVNVPIGAAALVAIARMVPGREHDARREHIDATGALLLGAAVLFLLYPVVSIEAGARLPLLLLPLAPLTAWAFVAWERRVIGRGRAPLLDLALLRRLPGYANGLAVGTLYFSSFTGVFLAASVWLQTSRDVTALQTGLILTPFAVGSAITSPIAGRLVSRIGRPLTAWALAVTMASLGCAALVGPATATDDLWWSLSPFLLLAGMGGGAVVAPNFTLTLAEVPPVLGGAAGGALQTGQRIGSALGAALLMTVYQVAASAADGDTGFRLALAAAIVIMSTALVAALVAVRTARRAAPAGPRPGA</sequence>
<feature type="transmembrane region" description="Helical" evidence="6">
    <location>
        <begin position="225"/>
        <end position="245"/>
    </location>
</feature>
<comment type="subcellular location">
    <subcellularLocation>
        <location evidence="1">Cell membrane</location>
        <topology evidence="1">Multi-pass membrane protein</topology>
    </subcellularLocation>
</comment>
<dbReference type="PRINTS" id="PR01036">
    <property type="entry name" value="TCRTETB"/>
</dbReference>
<feature type="domain" description="Major facilitator superfamily (MFS) profile" evidence="7">
    <location>
        <begin position="35"/>
        <end position="490"/>
    </location>
</feature>
<evidence type="ECO:0000313" key="9">
    <source>
        <dbReference type="Proteomes" id="UP001501480"/>
    </source>
</evidence>
<proteinExistence type="predicted"/>
<name>A0ABP5HL02_9ACTN</name>
<feature type="transmembrane region" description="Helical" evidence="6">
    <location>
        <begin position="251"/>
        <end position="271"/>
    </location>
</feature>
<dbReference type="RefSeq" id="WP_344328144.1">
    <property type="nucleotide sequence ID" value="NZ_BAAAPY010000007.1"/>
</dbReference>
<dbReference type="InterPro" id="IPR036259">
    <property type="entry name" value="MFS_trans_sf"/>
</dbReference>
<accession>A0ABP5HL02</accession>
<evidence type="ECO:0000256" key="1">
    <source>
        <dbReference type="ARBA" id="ARBA00004651"/>
    </source>
</evidence>
<feature type="transmembrane region" description="Helical" evidence="6">
    <location>
        <begin position="191"/>
        <end position="213"/>
    </location>
</feature>
<feature type="transmembrane region" description="Helical" evidence="6">
    <location>
        <begin position="159"/>
        <end position="185"/>
    </location>
</feature>